<dbReference type="InterPro" id="IPR013103">
    <property type="entry name" value="RVT_2"/>
</dbReference>
<dbReference type="AlphaFoldDB" id="A0A392M8S0"/>
<keyword evidence="3" id="KW-1185">Reference proteome</keyword>
<dbReference type="PANTHER" id="PTHR11439:SF455">
    <property type="entry name" value="RLK (RECEPTOR-LIKE PROTEIN KINASE) 8, PUTATIVE-RELATED"/>
    <property type="match status" value="1"/>
</dbReference>
<dbReference type="Pfam" id="PF07727">
    <property type="entry name" value="RVT_2"/>
    <property type="match status" value="1"/>
</dbReference>
<feature type="domain" description="Reverse transcriptase Ty1/copia-type" evidence="1">
    <location>
        <begin position="8"/>
        <end position="96"/>
    </location>
</feature>
<sequence>MANQPHLNVIGNKWVFRIKRKPDGSIAHYKARLVDKGFHQRPEIDYKDTFNHVIKPQTIKMVLCIALSKGWNLMQMVNNAFHNGTLNEAVYMSQPSDDIMTYFLVYVDGLLLIATLHQGHIAKRNMLDAKSMCTLMATTSVSFESTIVMQRSTVASLALSTILNRLSQHMQNPTATRMQALKCTLCYLKHTISHGLHVARNTSLTLTAFCDVDWGW</sequence>
<dbReference type="Proteomes" id="UP000265520">
    <property type="component" value="Unassembled WGS sequence"/>
</dbReference>
<dbReference type="EMBL" id="LXQA010005476">
    <property type="protein sequence ID" value="MCH83609.1"/>
    <property type="molecule type" value="Genomic_DNA"/>
</dbReference>
<accession>A0A392M8S0</accession>
<protein>
    <submittedName>
        <fullName evidence="2">Retrotransposon protein putative Ty1-copia subclass</fullName>
    </submittedName>
</protein>
<proteinExistence type="predicted"/>
<organism evidence="2 3">
    <name type="scientific">Trifolium medium</name>
    <dbReference type="NCBI Taxonomy" id="97028"/>
    <lineage>
        <taxon>Eukaryota</taxon>
        <taxon>Viridiplantae</taxon>
        <taxon>Streptophyta</taxon>
        <taxon>Embryophyta</taxon>
        <taxon>Tracheophyta</taxon>
        <taxon>Spermatophyta</taxon>
        <taxon>Magnoliopsida</taxon>
        <taxon>eudicotyledons</taxon>
        <taxon>Gunneridae</taxon>
        <taxon>Pentapetalae</taxon>
        <taxon>rosids</taxon>
        <taxon>fabids</taxon>
        <taxon>Fabales</taxon>
        <taxon>Fabaceae</taxon>
        <taxon>Papilionoideae</taxon>
        <taxon>50 kb inversion clade</taxon>
        <taxon>NPAAA clade</taxon>
        <taxon>Hologalegina</taxon>
        <taxon>IRL clade</taxon>
        <taxon>Trifolieae</taxon>
        <taxon>Trifolium</taxon>
    </lineage>
</organism>
<evidence type="ECO:0000313" key="2">
    <source>
        <dbReference type="EMBL" id="MCH83609.1"/>
    </source>
</evidence>
<evidence type="ECO:0000259" key="1">
    <source>
        <dbReference type="Pfam" id="PF07727"/>
    </source>
</evidence>
<name>A0A392M8S0_9FABA</name>
<dbReference type="PANTHER" id="PTHR11439">
    <property type="entry name" value="GAG-POL-RELATED RETROTRANSPOSON"/>
    <property type="match status" value="1"/>
</dbReference>
<reference evidence="2 3" key="1">
    <citation type="journal article" date="2018" name="Front. Plant Sci.">
        <title>Red Clover (Trifolium pratense) and Zigzag Clover (T. medium) - A Picture of Genomic Similarities and Differences.</title>
        <authorList>
            <person name="Dluhosova J."/>
            <person name="Istvanek J."/>
            <person name="Nedelnik J."/>
            <person name="Repkova J."/>
        </authorList>
    </citation>
    <scope>NUCLEOTIDE SEQUENCE [LARGE SCALE GENOMIC DNA]</scope>
    <source>
        <strain evidence="3">cv. 10/8</strain>
        <tissue evidence="2">Leaf</tissue>
    </source>
</reference>
<gene>
    <name evidence="2" type="ORF">A2U01_0004435</name>
</gene>
<evidence type="ECO:0000313" key="3">
    <source>
        <dbReference type="Proteomes" id="UP000265520"/>
    </source>
</evidence>
<comment type="caution">
    <text evidence="2">The sequence shown here is derived from an EMBL/GenBank/DDBJ whole genome shotgun (WGS) entry which is preliminary data.</text>
</comment>